<evidence type="ECO:0000313" key="1">
    <source>
        <dbReference type="Proteomes" id="UP000095283"/>
    </source>
</evidence>
<organism evidence="1 2">
    <name type="scientific">Heterorhabditis bacteriophora</name>
    <name type="common">Entomopathogenic nematode worm</name>
    <dbReference type="NCBI Taxonomy" id="37862"/>
    <lineage>
        <taxon>Eukaryota</taxon>
        <taxon>Metazoa</taxon>
        <taxon>Ecdysozoa</taxon>
        <taxon>Nematoda</taxon>
        <taxon>Chromadorea</taxon>
        <taxon>Rhabditida</taxon>
        <taxon>Rhabditina</taxon>
        <taxon>Rhabditomorpha</taxon>
        <taxon>Strongyloidea</taxon>
        <taxon>Heterorhabditidae</taxon>
        <taxon>Heterorhabditis</taxon>
    </lineage>
</organism>
<evidence type="ECO:0000313" key="2">
    <source>
        <dbReference type="WBParaSite" id="Hba_07589"/>
    </source>
</evidence>
<name>A0A1I7WR58_HETBA</name>
<accession>A0A1I7WR58</accession>
<dbReference type="Proteomes" id="UP000095283">
    <property type="component" value="Unplaced"/>
</dbReference>
<sequence length="162" mass="18737">MALSEIRHLKPVSKDMKYLVENGGHRRSVDCLFIASIWWLLLEYQSTLPFGNHLPDLLRLFKGCAFNHLWPTDDIHVSKSFFAFPSIRNVRFPLNAFRRFPTFGVYAKLNSVVVLQPKYLDVCSDCDFCDDDIFAENYSGTELRKCSVPEGTLRRILEDSLI</sequence>
<dbReference type="WBParaSite" id="Hba_07589">
    <property type="protein sequence ID" value="Hba_07589"/>
    <property type="gene ID" value="Hba_07589"/>
</dbReference>
<keyword evidence="1" id="KW-1185">Reference proteome</keyword>
<protein>
    <submittedName>
        <fullName evidence="2">PAP-associated domain-containing protein</fullName>
    </submittedName>
</protein>
<proteinExistence type="predicted"/>
<reference evidence="2" key="1">
    <citation type="submission" date="2016-11" db="UniProtKB">
        <authorList>
            <consortium name="WormBaseParasite"/>
        </authorList>
    </citation>
    <scope>IDENTIFICATION</scope>
</reference>
<dbReference type="AlphaFoldDB" id="A0A1I7WR58"/>